<proteinExistence type="predicted"/>
<keyword evidence="2" id="KW-1185">Reference proteome</keyword>
<dbReference type="Proteomes" id="UP001055811">
    <property type="component" value="Linkage Group LG03"/>
</dbReference>
<reference evidence="1 2" key="2">
    <citation type="journal article" date="2022" name="Mol. Ecol. Resour.">
        <title>The genomes of chicory, endive, great burdock and yacon provide insights into Asteraceae paleo-polyploidization history and plant inulin production.</title>
        <authorList>
            <person name="Fan W."/>
            <person name="Wang S."/>
            <person name="Wang H."/>
            <person name="Wang A."/>
            <person name="Jiang F."/>
            <person name="Liu H."/>
            <person name="Zhao H."/>
            <person name="Xu D."/>
            <person name="Zhang Y."/>
        </authorList>
    </citation>
    <scope>NUCLEOTIDE SEQUENCE [LARGE SCALE GENOMIC DNA]</scope>
    <source>
        <strain evidence="2">cv. Punajuju</strain>
        <tissue evidence="1">Leaves</tissue>
    </source>
</reference>
<accession>A0ACB9F3L3</accession>
<dbReference type="EMBL" id="CM042011">
    <property type="protein sequence ID" value="KAI3765500.1"/>
    <property type="molecule type" value="Genomic_DNA"/>
</dbReference>
<reference evidence="2" key="1">
    <citation type="journal article" date="2022" name="Mol. Ecol. Resour.">
        <title>The genomes of chicory, endive, great burdock and yacon provide insights into Asteraceae palaeo-polyploidization history and plant inulin production.</title>
        <authorList>
            <person name="Fan W."/>
            <person name="Wang S."/>
            <person name="Wang H."/>
            <person name="Wang A."/>
            <person name="Jiang F."/>
            <person name="Liu H."/>
            <person name="Zhao H."/>
            <person name="Xu D."/>
            <person name="Zhang Y."/>
        </authorList>
    </citation>
    <scope>NUCLEOTIDE SEQUENCE [LARGE SCALE GENOMIC DNA]</scope>
    <source>
        <strain evidence="2">cv. Punajuju</strain>
    </source>
</reference>
<name>A0ACB9F3L3_CICIN</name>
<organism evidence="1 2">
    <name type="scientific">Cichorium intybus</name>
    <name type="common">Chicory</name>
    <dbReference type="NCBI Taxonomy" id="13427"/>
    <lineage>
        <taxon>Eukaryota</taxon>
        <taxon>Viridiplantae</taxon>
        <taxon>Streptophyta</taxon>
        <taxon>Embryophyta</taxon>
        <taxon>Tracheophyta</taxon>
        <taxon>Spermatophyta</taxon>
        <taxon>Magnoliopsida</taxon>
        <taxon>eudicotyledons</taxon>
        <taxon>Gunneridae</taxon>
        <taxon>Pentapetalae</taxon>
        <taxon>asterids</taxon>
        <taxon>campanulids</taxon>
        <taxon>Asterales</taxon>
        <taxon>Asteraceae</taxon>
        <taxon>Cichorioideae</taxon>
        <taxon>Cichorieae</taxon>
        <taxon>Cichoriinae</taxon>
        <taxon>Cichorium</taxon>
    </lineage>
</organism>
<comment type="caution">
    <text evidence="1">The sequence shown here is derived from an EMBL/GenBank/DDBJ whole genome shotgun (WGS) entry which is preliminary data.</text>
</comment>
<gene>
    <name evidence="1" type="ORF">L2E82_15536</name>
</gene>
<evidence type="ECO:0000313" key="1">
    <source>
        <dbReference type="EMBL" id="KAI3765500.1"/>
    </source>
</evidence>
<protein>
    <submittedName>
        <fullName evidence="1">Uncharacterized protein</fullName>
    </submittedName>
</protein>
<evidence type="ECO:0000313" key="2">
    <source>
        <dbReference type="Proteomes" id="UP001055811"/>
    </source>
</evidence>
<sequence>MDLKINAMNIDERYIRKDGVEITITERSGGTMKESNRSRQKEGVVEEKDGEFEWSRSHEMQKEEGVVGEKDGEFEWSRNREI</sequence>